<keyword evidence="1" id="KW-0808">Transferase</keyword>
<dbReference type="Pfam" id="PF00583">
    <property type="entry name" value="Acetyltransf_1"/>
    <property type="match status" value="1"/>
</dbReference>
<proteinExistence type="predicted"/>
<dbReference type="CDD" id="cd04301">
    <property type="entry name" value="NAT_SF"/>
    <property type="match status" value="1"/>
</dbReference>
<dbReference type="InterPro" id="IPR011990">
    <property type="entry name" value="TPR-like_helical_dom_sf"/>
</dbReference>
<name>A0AAF0J4C8_9BASI</name>
<gene>
    <name evidence="5" type="ORF">MEQU1_002584</name>
</gene>
<sequence length="491" mass="54848">MSKVSQPDAFDEDSLPIHTTIAVKGRSDRVTWFTDHPLLTSVDEMSTPEIREATPEDTSTILHFIKELAAYQDALDQVEATEESYFYAYSTWTSRPTLFLEDLFVTAECRGQGIGKHLFKYMGNLAIREKCARIDWNFFYWILFSGRHMAAVGCMEPQSIPGGNGGYELHQKLRTKTVRLLRKNKFEEAIDILYDGCIQLLDMKEEGSACDLAEYLLDVYMKANVPMEDVSRGEQYYDAEHHFIAACYFSTKAAEPLAKMLLEWNAKYANALAESDPSKPSKDSVERVLVGTFALRGWIPARKFLDAYVKAAIAQHPALLLPVKPNPREYKSPAKVSTYSADIFMTANPALNLSQQAVTLVCDVCSKDGAVAEEIRVAWQMLLRQIVQEGVLAGMESAFEVRIRCLIQLLSSLSSTYFGMQPPRRQMDALSSMFSGMFGGSSSDSNADNEKISIKQLAKPIEPTSKTTATDKAETAPSANEADQLVDDEMD</sequence>
<dbReference type="SUPFAM" id="SSF55729">
    <property type="entry name" value="Acyl-CoA N-acyltransferases (Nat)"/>
    <property type="match status" value="1"/>
</dbReference>
<dbReference type="PANTHER" id="PTHR10545:SF29">
    <property type="entry name" value="GH14572P-RELATED"/>
    <property type="match status" value="1"/>
</dbReference>
<protein>
    <recommendedName>
        <fullName evidence="4">N-acetyltransferase domain-containing protein</fullName>
    </recommendedName>
</protein>
<dbReference type="Gene3D" id="1.25.40.10">
    <property type="entry name" value="Tetratricopeptide repeat domain"/>
    <property type="match status" value="2"/>
</dbReference>
<feature type="region of interest" description="Disordered" evidence="3">
    <location>
        <begin position="441"/>
        <end position="491"/>
    </location>
</feature>
<dbReference type="InterPro" id="IPR007317">
    <property type="entry name" value="GET4"/>
</dbReference>
<dbReference type="InterPro" id="IPR051016">
    <property type="entry name" value="Diverse_Substrate_AcTransf"/>
</dbReference>
<dbReference type="Gene3D" id="3.40.630.30">
    <property type="match status" value="2"/>
</dbReference>
<dbReference type="InterPro" id="IPR016181">
    <property type="entry name" value="Acyl_CoA_acyltransferase"/>
</dbReference>
<evidence type="ECO:0000256" key="2">
    <source>
        <dbReference type="ARBA" id="ARBA00023315"/>
    </source>
</evidence>
<organism evidence="5 6">
    <name type="scientific">Malassezia equina</name>
    <dbReference type="NCBI Taxonomy" id="1381935"/>
    <lineage>
        <taxon>Eukaryota</taxon>
        <taxon>Fungi</taxon>
        <taxon>Dikarya</taxon>
        <taxon>Basidiomycota</taxon>
        <taxon>Ustilaginomycotina</taxon>
        <taxon>Malasseziomycetes</taxon>
        <taxon>Malasseziales</taxon>
        <taxon>Malasseziaceae</taxon>
        <taxon>Malassezia</taxon>
    </lineage>
</organism>
<dbReference type="Proteomes" id="UP001214415">
    <property type="component" value="Chromosome 4"/>
</dbReference>
<evidence type="ECO:0000259" key="4">
    <source>
        <dbReference type="PROSITE" id="PS51186"/>
    </source>
</evidence>
<dbReference type="AlphaFoldDB" id="A0AAF0J4C8"/>
<evidence type="ECO:0000313" key="5">
    <source>
        <dbReference type="EMBL" id="WFD23890.1"/>
    </source>
</evidence>
<reference evidence="5" key="1">
    <citation type="submission" date="2023-03" db="EMBL/GenBank/DDBJ databases">
        <title>Mating type loci evolution in Malassezia.</title>
        <authorList>
            <person name="Coelho M.A."/>
        </authorList>
    </citation>
    <scope>NUCLEOTIDE SEQUENCE</scope>
    <source>
        <strain evidence="5">CBS 12830</strain>
    </source>
</reference>
<evidence type="ECO:0000313" key="6">
    <source>
        <dbReference type="Proteomes" id="UP001214415"/>
    </source>
</evidence>
<keyword evidence="2" id="KW-0012">Acyltransferase</keyword>
<feature type="domain" description="N-acetyltransferase" evidence="4">
    <location>
        <begin position="48"/>
        <end position="226"/>
    </location>
</feature>
<accession>A0AAF0J4C8</accession>
<dbReference type="GO" id="GO:0045048">
    <property type="term" value="P:protein insertion into ER membrane"/>
    <property type="evidence" value="ECO:0007669"/>
    <property type="project" value="InterPro"/>
</dbReference>
<dbReference type="EMBL" id="CP119903">
    <property type="protein sequence ID" value="WFD23890.1"/>
    <property type="molecule type" value="Genomic_DNA"/>
</dbReference>
<dbReference type="GO" id="GO:0008080">
    <property type="term" value="F:N-acetyltransferase activity"/>
    <property type="evidence" value="ECO:0007669"/>
    <property type="project" value="TreeGrafter"/>
</dbReference>
<evidence type="ECO:0000256" key="3">
    <source>
        <dbReference type="SAM" id="MobiDB-lite"/>
    </source>
</evidence>
<dbReference type="Pfam" id="PF04190">
    <property type="entry name" value="GET4"/>
    <property type="match status" value="2"/>
</dbReference>
<evidence type="ECO:0000256" key="1">
    <source>
        <dbReference type="ARBA" id="ARBA00022679"/>
    </source>
</evidence>
<dbReference type="PROSITE" id="PS51186">
    <property type="entry name" value="GNAT"/>
    <property type="match status" value="1"/>
</dbReference>
<keyword evidence="6" id="KW-1185">Reference proteome</keyword>
<dbReference type="PANTHER" id="PTHR10545">
    <property type="entry name" value="DIAMINE N-ACETYLTRANSFERASE"/>
    <property type="match status" value="1"/>
</dbReference>
<dbReference type="InterPro" id="IPR000182">
    <property type="entry name" value="GNAT_dom"/>
</dbReference>